<evidence type="ECO:0000256" key="5">
    <source>
        <dbReference type="HAMAP-Rule" id="MF_01334"/>
    </source>
</evidence>
<evidence type="ECO:0000256" key="4">
    <source>
        <dbReference type="ARBA" id="ARBA00023274"/>
    </source>
</evidence>
<dbReference type="EMBL" id="JAFLCK010000001">
    <property type="protein sequence ID" value="MBN8658837.1"/>
    <property type="molecule type" value="Genomic_DNA"/>
</dbReference>
<dbReference type="Gene3D" id="2.40.240.10">
    <property type="entry name" value="Ribosomal Protein L25, Chain P"/>
    <property type="match status" value="1"/>
</dbReference>
<comment type="subunit">
    <text evidence="5">Part of the 50S ribosomal subunit; part of the 5S rRNA/L5/L18/L25 subcomplex. Contacts the 5S rRNA. Binds to the 5S rRNA independently of L5 and L18.</text>
</comment>
<sequence>MEKFTLAVSKRQAKTPNQLRREGLIPGTLYGAGVASENIQFCAKEFGHLPAAAYSHMIELDYEGQKINALIRQVQRKSTKDFVYTVELYRVDLSKKLTVSVPLKFVGVCPAVQAGGIPVENYQQAELECLPSQIPDFVEIDMSTIQTVDGCIHFGEVKVAEGVKILNPHDEIVVKIVAPKAAPTPKEAAAAKK</sequence>
<dbReference type="InterPro" id="IPR029751">
    <property type="entry name" value="Ribosomal_L25_dom"/>
</dbReference>
<comment type="caution">
    <text evidence="8">The sequence shown here is derived from an EMBL/GenBank/DDBJ whole genome shotgun (WGS) entry which is preliminary data.</text>
</comment>
<proteinExistence type="inferred from homology"/>
<keyword evidence="3 5" id="KW-0689">Ribosomal protein</keyword>
<keyword evidence="4 5" id="KW-0687">Ribonucleoprotein</keyword>
<dbReference type="CDD" id="cd00495">
    <property type="entry name" value="Ribosomal_L25_TL5_CTC"/>
    <property type="match status" value="1"/>
</dbReference>
<dbReference type="InterPro" id="IPR011035">
    <property type="entry name" value="Ribosomal_bL25/Gln-tRNA_synth"/>
</dbReference>
<dbReference type="AlphaFoldDB" id="A0A8J7P8J2"/>
<reference evidence="8" key="1">
    <citation type="submission" date="2021-02" db="EMBL/GenBank/DDBJ databases">
        <title>Genome-Resolved Metagenomics of a Microbial Community Performing Photosynthetic Biological Nutrient Removal.</title>
        <authorList>
            <person name="Mcdaniel E.A."/>
        </authorList>
    </citation>
    <scope>NUCLEOTIDE SEQUENCE</scope>
    <source>
        <strain evidence="8">UWPOB_OBS1</strain>
    </source>
</reference>
<dbReference type="InterPro" id="IPR037121">
    <property type="entry name" value="Ribosomal_bL25_C"/>
</dbReference>
<feature type="domain" description="Large ribosomal subunit protein bL25 L25" evidence="6">
    <location>
        <begin position="6"/>
        <end position="87"/>
    </location>
</feature>
<dbReference type="InterPro" id="IPR020056">
    <property type="entry name" value="Rbsml_bL25/Gln-tRNA_synth_N"/>
</dbReference>
<dbReference type="SUPFAM" id="SSF50715">
    <property type="entry name" value="Ribosomal protein L25-like"/>
    <property type="match status" value="1"/>
</dbReference>
<dbReference type="NCBIfam" id="TIGR00731">
    <property type="entry name" value="bL25_bact_ctc"/>
    <property type="match status" value="1"/>
</dbReference>
<dbReference type="HAMAP" id="MF_01334">
    <property type="entry name" value="Ribosomal_bL25_CTC"/>
    <property type="match status" value="1"/>
</dbReference>
<evidence type="ECO:0000256" key="1">
    <source>
        <dbReference type="ARBA" id="ARBA00022730"/>
    </source>
</evidence>
<dbReference type="Proteomes" id="UP000664277">
    <property type="component" value="Unassembled WGS sequence"/>
</dbReference>
<dbReference type="InterPro" id="IPR020057">
    <property type="entry name" value="Ribosomal_bL25_b-dom"/>
</dbReference>
<evidence type="ECO:0000256" key="2">
    <source>
        <dbReference type="ARBA" id="ARBA00022884"/>
    </source>
</evidence>
<dbReference type="PANTHER" id="PTHR33284:SF1">
    <property type="entry name" value="RIBOSOMAL PROTEIN L25_GLN-TRNA SYNTHETASE, ANTI-CODON-BINDING DOMAIN-CONTAINING PROTEIN"/>
    <property type="match status" value="1"/>
</dbReference>
<dbReference type="InterPro" id="IPR020930">
    <property type="entry name" value="Ribosomal_uL5_bac-type"/>
</dbReference>
<dbReference type="PANTHER" id="PTHR33284">
    <property type="entry name" value="RIBOSOMAL PROTEIN L25/GLN-TRNA SYNTHETASE, ANTI-CODON-BINDING DOMAIN-CONTAINING PROTEIN"/>
    <property type="match status" value="1"/>
</dbReference>
<evidence type="ECO:0000256" key="3">
    <source>
        <dbReference type="ARBA" id="ARBA00022980"/>
    </source>
</evidence>
<dbReference type="InterPro" id="IPR001021">
    <property type="entry name" value="Ribosomal_bL25_long"/>
</dbReference>
<dbReference type="GO" id="GO:0003735">
    <property type="term" value="F:structural constituent of ribosome"/>
    <property type="evidence" value="ECO:0007669"/>
    <property type="project" value="InterPro"/>
</dbReference>
<accession>A0A8J7P8J2</accession>
<keyword evidence="1 5" id="KW-0699">rRNA-binding</keyword>
<dbReference type="GO" id="GO:0022625">
    <property type="term" value="C:cytosolic large ribosomal subunit"/>
    <property type="evidence" value="ECO:0007669"/>
    <property type="project" value="TreeGrafter"/>
</dbReference>
<evidence type="ECO:0000259" key="6">
    <source>
        <dbReference type="Pfam" id="PF01386"/>
    </source>
</evidence>
<gene>
    <name evidence="5" type="primary">rplY</name>
    <name evidence="5" type="synonym">ctc</name>
    <name evidence="8" type="ORF">J0M35_00625</name>
</gene>
<evidence type="ECO:0000313" key="8">
    <source>
        <dbReference type="EMBL" id="MBN8658837.1"/>
    </source>
</evidence>
<keyword evidence="2 5" id="KW-0694">RNA-binding</keyword>
<organism evidence="8 9">
    <name type="scientific">Candidatus Obscuribacter phosphatis</name>
    <dbReference type="NCBI Taxonomy" id="1906157"/>
    <lineage>
        <taxon>Bacteria</taxon>
        <taxon>Bacillati</taxon>
        <taxon>Candidatus Melainabacteria</taxon>
        <taxon>Candidatus Obscuribacterales</taxon>
        <taxon>Candidatus Obscuribacteraceae</taxon>
        <taxon>Candidatus Obscuribacter</taxon>
    </lineage>
</organism>
<dbReference type="Pfam" id="PF14693">
    <property type="entry name" value="Ribosomal_TL5_C"/>
    <property type="match status" value="1"/>
</dbReference>
<protein>
    <recommendedName>
        <fullName evidence="5">Large ribosomal subunit protein bL25</fullName>
    </recommendedName>
    <alternativeName>
        <fullName evidence="5">General stress protein CTC</fullName>
    </alternativeName>
</protein>
<evidence type="ECO:0000313" key="9">
    <source>
        <dbReference type="Proteomes" id="UP000664277"/>
    </source>
</evidence>
<comment type="function">
    <text evidence="5">This is one of the proteins that binds to the 5S RNA in the ribosome where it forms part of the central protuberance.</text>
</comment>
<name>A0A8J7P8J2_9BACT</name>
<dbReference type="Pfam" id="PF01386">
    <property type="entry name" value="Ribosomal_L25p"/>
    <property type="match status" value="1"/>
</dbReference>
<evidence type="ECO:0000259" key="7">
    <source>
        <dbReference type="Pfam" id="PF14693"/>
    </source>
</evidence>
<dbReference type="GO" id="GO:0008097">
    <property type="term" value="F:5S rRNA binding"/>
    <property type="evidence" value="ECO:0007669"/>
    <property type="project" value="InterPro"/>
</dbReference>
<dbReference type="Gene3D" id="2.170.120.20">
    <property type="entry name" value="Ribosomal protein L25, beta domain"/>
    <property type="match status" value="1"/>
</dbReference>
<dbReference type="GO" id="GO:0006412">
    <property type="term" value="P:translation"/>
    <property type="evidence" value="ECO:0007669"/>
    <property type="project" value="UniProtKB-UniRule"/>
</dbReference>
<comment type="similarity">
    <text evidence="5">Belongs to the bacterial ribosomal protein bL25 family. CTC subfamily.</text>
</comment>
<feature type="domain" description="Large ribosomal subunit protein bL25 beta" evidence="7">
    <location>
        <begin position="96"/>
        <end position="180"/>
    </location>
</feature>